<dbReference type="SUPFAM" id="SSF57879">
    <property type="entry name" value="Zinc domain conserved in yeast copper-regulated transcription factors"/>
    <property type="match status" value="1"/>
</dbReference>
<evidence type="ECO:0000256" key="1">
    <source>
        <dbReference type="ARBA" id="ARBA00004123"/>
    </source>
</evidence>
<keyword evidence="3" id="KW-0862">Zinc</keyword>
<dbReference type="InterPro" id="IPR036395">
    <property type="entry name" value="Cu_fist_DNA-bd_dom_sf"/>
</dbReference>
<evidence type="ECO:0000256" key="2">
    <source>
        <dbReference type="ARBA" id="ARBA00022723"/>
    </source>
</evidence>
<reference evidence="10 11" key="1">
    <citation type="submission" date="2019-04" db="EMBL/GenBank/DDBJ databases">
        <title>High contiguity whole genome sequence and gene annotation resource for two Venturia nashicola isolates.</title>
        <authorList>
            <person name="Prokchorchik M."/>
            <person name="Won K."/>
            <person name="Lee Y."/>
            <person name="Choi E.D."/>
            <person name="Segonzac C."/>
            <person name="Sohn K.H."/>
        </authorList>
    </citation>
    <scope>NUCLEOTIDE SEQUENCE [LARGE SCALE GENOMIC DNA]</scope>
    <source>
        <strain evidence="10 11">PRI2</strain>
    </source>
</reference>
<evidence type="ECO:0000313" key="10">
    <source>
        <dbReference type="EMBL" id="TID20763.1"/>
    </source>
</evidence>
<dbReference type="InterPro" id="IPR051763">
    <property type="entry name" value="Copper_Homeo_Regul"/>
</dbReference>
<keyword evidence="2" id="KW-0479">Metal-binding</keyword>
<name>A0A4Z1NX90_9PEZI</name>
<gene>
    <name evidence="10" type="ORF">E6O75_ATG05527</name>
</gene>
<dbReference type="GO" id="GO:0000981">
    <property type="term" value="F:DNA-binding transcription factor activity, RNA polymerase II-specific"/>
    <property type="evidence" value="ECO:0007669"/>
    <property type="project" value="TreeGrafter"/>
</dbReference>
<dbReference type="SMART" id="SM00412">
    <property type="entry name" value="Cu_FIST"/>
    <property type="match status" value="1"/>
</dbReference>
<keyword evidence="6" id="KW-0804">Transcription</keyword>
<dbReference type="GO" id="GO:0045944">
    <property type="term" value="P:positive regulation of transcription by RNA polymerase II"/>
    <property type="evidence" value="ECO:0007669"/>
    <property type="project" value="TreeGrafter"/>
</dbReference>
<keyword evidence="11" id="KW-1185">Reference proteome</keyword>
<dbReference type="GO" id="GO:0005507">
    <property type="term" value="F:copper ion binding"/>
    <property type="evidence" value="ECO:0007669"/>
    <property type="project" value="InterPro"/>
</dbReference>
<dbReference type="PROSITE" id="PS50073">
    <property type="entry name" value="COPPER_FIST_2"/>
    <property type="match status" value="1"/>
</dbReference>
<keyword evidence="5" id="KW-0805">Transcription regulation</keyword>
<evidence type="ECO:0000256" key="3">
    <source>
        <dbReference type="ARBA" id="ARBA00022833"/>
    </source>
</evidence>
<dbReference type="GO" id="GO:0005634">
    <property type="term" value="C:nucleus"/>
    <property type="evidence" value="ECO:0007669"/>
    <property type="project" value="UniProtKB-SubCell"/>
</dbReference>
<dbReference type="GO" id="GO:0000978">
    <property type="term" value="F:RNA polymerase II cis-regulatory region sequence-specific DNA binding"/>
    <property type="evidence" value="ECO:0007669"/>
    <property type="project" value="TreeGrafter"/>
</dbReference>
<accession>A0A4Z1NX90</accession>
<evidence type="ECO:0000259" key="9">
    <source>
        <dbReference type="PROSITE" id="PS50073"/>
    </source>
</evidence>
<keyword evidence="7" id="KW-0539">Nucleus</keyword>
<comment type="subcellular location">
    <subcellularLocation>
        <location evidence="1">Nucleus</location>
    </subcellularLocation>
</comment>
<evidence type="ECO:0000256" key="5">
    <source>
        <dbReference type="ARBA" id="ARBA00023015"/>
    </source>
</evidence>
<dbReference type="Proteomes" id="UP000298493">
    <property type="component" value="Unassembled WGS sequence"/>
</dbReference>
<organism evidence="10 11">
    <name type="scientific">Venturia nashicola</name>
    <dbReference type="NCBI Taxonomy" id="86259"/>
    <lineage>
        <taxon>Eukaryota</taxon>
        <taxon>Fungi</taxon>
        <taxon>Dikarya</taxon>
        <taxon>Ascomycota</taxon>
        <taxon>Pezizomycotina</taxon>
        <taxon>Dothideomycetes</taxon>
        <taxon>Pleosporomycetidae</taxon>
        <taxon>Venturiales</taxon>
        <taxon>Venturiaceae</taxon>
        <taxon>Venturia</taxon>
    </lineage>
</organism>
<dbReference type="FunFam" id="3.90.430.10:FF:000001">
    <property type="entry name" value="Copper fist DNA-binding protein"/>
    <property type="match status" value="1"/>
</dbReference>
<keyword evidence="4" id="KW-0186">Copper</keyword>
<dbReference type="SMART" id="SM01090">
    <property type="entry name" value="Copper-fist"/>
    <property type="match status" value="1"/>
</dbReference>
<dbReference type="OrthoDB" id="5600085at2759"/>
<dbReference type="GO" id="GO:0006878">
    <property type="term" value="P:intracellular copper ion homeostasis"/>
    <property type="evidence" value="ECO:0007669"/>
    <property type="project" value="TreeGrafter"/>
</dbReference>
<evidence type="ECO:0000313" key="11">
    <source>
        <dbReference type="Proteomes" id="UP000298493"/>
    </source>
</evidence>
<dbReference type="Gene3D" id="3.90.430.10">
    <property type="entry name" value="Copper fist DNA-binding domain"/>
    <property type="match status" value="1"/>
</dbReference>
<dbReference type="PANTHER" id="PTHR28088">
    <property type="entry name" value="TRANSCRIPTIONAL ACTIVATOR HAA1-RELATED"/>
    <property type="match status" value="1"/>
</dbReference>
<evidence type="ECO:0000256" key="8">
    <source>
        <dbReference type="SAM" id="MobiDB-lite"/>
    </source>
</evidence>
<dbReference type="InterPro" id="IPR001083">
    <property type="entry name" value="Cu_fist_DNA-bd_dom"/>
</dbReference>
<keyword evidence="10" id="KW-0238">DNA-binding</keyword>
<feature type="region of interest" description="Disordered" evidence="8">
    <location>
        <begin position="111"/>
        <end position="184"/>
    </location>
</feature>
<dbReference type="PRINTS" id="PR00617">
    <property type="entry name" value="COPPERFIST"/>
</dbReference>
<feature type="domain" description="Copper-fist" evidence="9">
    <location>
        <begin position="1"/>
        <end position="39"/>
    </location>
</feature>
<feature type="compositionally biased region" description="Polar residues" evidence="8">
    <location>
        <begin position="308"/>
        <end position="326"/>
    </location>
</feature>
<evidence type="ECO:0000256" key="6">
    <source>
        <dbReference type="ARBA" id="ARBA00023163"/>
    </source>
</evidence>
<proteinExistence type="predicted"/>
<dbReference type="EMBL" id="SNSC02000010">
    <property type="protein sequence ID" value="TID20763.1"/>
    <property type="molecule type" value="Genomic_DNA"/>
</dbReference>
<protein>
    <submittedName>
        <fullName evidence="10">Copper fist DNA-binding protein</fullName>
    </submittedName>
</protein>
<dbReference type="GO" id="GO:0006879">
    <property type="term" value="P:intracellular iron ion homeostasis"/>
    <property type="evidence" value="ECO:0007669"/>
    <property type="project" value="TreeGrafter"/>
</dbReference>
<dbReference type="STRING" id="86259.A0A4Z1NX90"/>
<sequence length="488" mass="53337">MLRDGQKWACDSCIRGHRVSNCNHHDRELKMIAPKGRPVKQCEHCRSARKDKSHHAKCDCGSKKLKDVPESEPTMESMDCCCHKGHECVCGIKSEMADRRQETILRRRTMPVKSKPCLSSSNSDQSLPGLNGPKHKPVHNTHGQALMTPYPKPSRSARPNSIHNLPYSRGFPESSDGDIPRSVDDMTLLSTSNKTYGANYASQLSADSVNNYTELDYNPFLLGSEDGSGSVLSRTTSAEALSVTTGWFDSSLTTVTEIPDFSTSPSHVYFDNDADWNIPSATTDFFSPSDLPLISQVPDSFQTISLSGESNYQSAPPLTASSSGAQSEIGEPLDSGCPDIFPNFWSGTVGIRDSWHSAGSIEYGIPRSLPSCDSGLKQKPKLIRHRQTYSSGSISRYAHHLSDQTTVPDNVPSLAGINIGHLQNLAYSDHSATQSASPEYPPVLDGDFGAISIPAGIDDSSYRDDWYLGMNSTNETDSKEYSWLLDSA</sequence>
<feature type="compositionally biased region" description="Polar residues" evidence="8">
    <location>
        <begin position="117"/>
        <end position="128"/>
    </location>
</feature>
<feature type="region of interest" description="Disordered" evidence="8">
    <location>
        <begin position="308"/>
        <end position="332"/>
    </location>
</feature>
<dbReference type="PANTHER" id="PTHR28088:SF5">
    <property type="entry name" value="TRANSCRIPTIONAL ACTIVATOR HAA1-RELATED"/>
    <property type="match status" value="1"/>
</dbReference>
<evidence type="ECO:0000256" key="4">
    <source>
        <dbReference type="ARBA" id="ARBA00023008"/>
    </source>
</evidence>
<dbReference type="Pfam" id="PF00649">
    <property type="entry name" value="Copper-fist"/>
    <property type="match status" value="1"/>
</dbReference>
<evidence type="ECO:0000256" key="7">
    <source>
        <dbReference type="ARBA" id="ARBA00023242"/>
    </source>
</evidence>
<dbReference type="AlphaFoldDB" id="A0A4Z1NX90"/>
<comment type="caution">
    <text evidence="10">The sequence shown here is derived from an EMBL/GenBank/DDBJ whole genome shotgun (WGS) entry which is preliminary data.</text>
</comment>